<keyword evidence="2" id="KW-1185">Reference proteome</keyword>
<dbReference type="EMBL" id="WJXZ01000013">
    <property type="protein sequence ID" value="MRS63975.1"/>
    <property type="molecule type" value="Genomic_DNA"/>
</dbReference>
<evidence type="ECO:0008006" key="3">
    <source>
        <dbReference type="Google" id="ProtNLM"/>
    </source>
</evidence>
<dbReference type="SUPFAM" id="SSF52266">
    <property type="entry name" value="SGNH hydrolase"/>
    <property type="match status" value="1"/>
</dbReference>
<reference evidence="1 2" key="1">
    <citation type="journal article" date="2018" name="Antonie Van Leeuwenhoek">
        <title>Larkinella terrae sp. nov., isolated from soil on Jeju Island, South Korea.</title>
        <authorList>
            <person name="Ten L.N."/>
            <person name="Jeon J."/>
            <person name="Park S.J."/>
            <person name="Park S."/>
            <person name="Lee S.Y."/>
            <person name="Kim M.K."/>
            <person name="Jung H.Y."/>
        </authorList>
    </citation>
    <scope>NUCLEOTIDE SEQUENCE [LARGE SCALE GENOMIC DNA]</scope>
    <source>
        <strain evidence="1 2">KCTC 52001</strain>
    </source>
</reference>
<accession>A0A7K0EQ63</accession>
<proteinExistence type="predicted"/>
<gene>
    <name evidence="1" type="ORF">GJJ30_21940</name>
</gene>
<dbReference type="GO" id="GO:0016788">
    <property type="term" value="F:hydrolase activity, acting on ester bonds"/>
    <property type="evidence" value="ECO:0007669"/>
    <property type="project" value="UniProtKB-ARBA"/>
</dbReference>
<dbReference type="Proteomes" id="UP000441754">
    <property type="component" value="Unassembled WGS sequence"/>
</dbReference>
<dbReference type="InterPro" id="IPR036514">
    <property type="entry name" value="SGNH_hydro_sf"/>
</dbReference>
<protein>
    <recommendedName>
        <fullName evidence="3">SGNH/GDSL hydrolase family protein</fullName>
    </recommendedName>
</protein>
<dbReference type="CDD" id="cd00229">
    <property type="entry name" value="SGNH_hydrolase"/>
    <property type="match status" value="1"/>
</dbReference>
<evidence type="ECO:0000313" key="2">
    <source>
        <dbReference type="Proteomes" id="UP000441754"/>
    </source>
</evidence>
<comment type="caution">
    <text evidence="1">The sequence shown here is derived from an EMBL/GenBank/DDBJ whole genome shotgun (WGS) entry which is preliminary data.</text>
</comment>
<evidence type="ECO:0000313" key="1">
    <source>
        <dbReference type="EMBL" id="MRS63975.1"/>
    </source>
</evidence>
<dbReference type="PROSITE" id="PS51257">
    <property type="entry name" value="PROKAR_LIPOPROTEIN"/>
    <property type="match status" value="1"/>
</dbReference>
<dbReference type="Gene3D" id="3.40.50.1110">
    <property type="entry name" value="SGNH hydrolase"/>
    <property type="match status" value="1"/>
</dbReference>
<dbReference type="AlphaFoldDB" id="A0A7K0EQ63"/>
<name>A0A7K0EQ63_9BACT</name>
<organism evidence="1 2">
    <name type="scientific">Larkinella terrae</name>
    <dbReference type="NCBI Taxonomy" id="2025311"/>
    <lineage>
        <taxon>Bacteria</taxon>
        <taxon>Pseudomonadati</taxon>
        <taxon>Bacteroidota</taxon>
        <taxon>Cytophagia</taxon>
        <taxon>Cytophagales</taxon>
        <taxon>Spirosomataceae</taxon>
        <taxon>Larkinella</taxon>
    </lineage>
</organism>
<dbReference type="RefSeq" id="WP_154177330.1">
    <property type="nucleotide sequence ID" value="NZ_WJXZ01000013.1"/>
</dbReference>
<sequence>MAFAQKCLSTLGVFLITFTFSGCSVIEEVFPKKESHSNFIAGWGDSLTEGIGGTPYLVELEKLTGYQTFNGGKAGETSTQVAKRMLADKEKYSYNTIIWVGRNNYLEPEKIKADIASMVAALGHKRYLVLGIINGHFGGTNEQVFGAGHEAITKLNGELYEIYRDHYINIHTYLLSQYDPSLYTDIVDHTDDVIPGSLRSDELHLNTKGYQKVAERINQSFKVLTNQK</sequence>
<dbReference type="OrthoDB" id="928470at2"/>